<comment type="similarity">
    <text evidence="3">Belongs to the UbiA prenyltransferase family.</text>
</comment>
<dbReference type="STRING" id="187979.ERS852385_00106"/>
<accession>A0A173W7P2</accession>
<dbReference type="Gene3D" id="1.20.120.1780">
    <property type="entry name" value="UbiA prenyltransferase"/>
    <property type="match status" value="1"/>
</dbReference>
<dbReference type="GO" id="GO:0005886">
    <property type="term" value="C:plasma membrane"/>
    <property type="evidence" value="ECO:0007669"/>
    <property type="project" value="TreeGrafter"/>
</dbReference>
<name>A0A173W7P2_9FIRM</name>
<evidence type="ECO:0000256" key="7">
    <source>
        <dbReference type="ARBA" id="ARBA00022989"/>
    </source>
</evidence>
<dbReference type="InterPro" id="IPR039653">
    <property type="entry name" value="Prenyltransferase"/>
</dbReference>
<dbReference type="Pfam" id="PF01040">
    <property type="entry name" value="UbiA"/>
    <property type="match status" value="1"/>
</dbReference>
<feature type="transmembrane region" description="Helical" evidence="10">
    <location>
        <begin position="261"/>
        <end position="280"/>
    </location>
</feature>
<dbReference type="InterPro" id="IPR000537">
    <property type="entry name" value="UbiA_prenyltransferase"/>
</dbReference>
<dbReference type="FunFam" id="1.20.120.1780:FF:000001">
    <property type="entry name" value="4-hydroxybenzoate octaprenyltransferase"/>
    <property type="match status" value="1"/>
</dbReference>
<feature type="transmembrane region" description="Helical" evidence="10">
    <location>
        <begin position="198"/>
        <end position="223"/>
    </location>
</feature>
<dbReference type="Proteomes" id="UP000095546">
    <property type="component" value="Unassembled WGS sequence"/>
</dbReference>
<dbReference type="PANTHER" id="PTHR11048">
    <property type="entry name" value="PRENYLTRANSFERASES"/>
    <property type="match status" value="1"/>
</dbReference>
<dbReference type="RefSeq" id="WP_148485416.1">
    <property type="nucleotide sequence ID" value="NZ_CABIWZ010000001.1"/>
</dbReference>
<dbReference type="Gene3D" id="1.10.357.140">
    <property type="entry name" value="UbiA prenyltransferase"/>
    <property type="match status" value="1"/>
</dbReference>
<comment type="cofactor">
    <cofactor evidence="1">
        <name>Mg(2+)</name>
        <dbReference type="ChEBI" id="CHEBI:18420"/>
    </cofactor>
</comment>
<dbReference type="AlphaFoldDB" id="A0A173W7P2"/>
<dbReference type="EC" id="2.5.1.39" evidence="9"/>
<feature type="transmembrane region" description="Helical" evidence="10">
    <location>
        <begin position="229"/>
        <end position="249"/>
    </location>
</feature>
<protein>
    <recommendedName>
        <fullName evidence="9">4-hydroxybenzoate polyprenyltransferase</fullName>
        <ecNumber evidence="9">2.5.1.39</ecNumber>
    </recommendedName>
</protein>
<dbReference type="EMBL" id="CYYU01000001">
    <property type="protein sequence ID" value="CUN35529.1"/>
    <property type="molecule type" value="Genomic_DNA"/>
</dbReference>
<evidence type="ECO:0000256" key="3">
    <source>
        <dbReference type="ARBA" id="ARBA00005985"/>
    </source>
</evidence>
<sequence>MISIKAHINNVALHHTIFDLPFAFMGAVLAAGGHPRLIDLFWIAMAITTGRAAAMAIDNLADLKYDKQQPRMAYRAMVAGRISKREALVFIVICLVLMVLSVLQLQPICIYLLPVAAIPFIIYPFMKRVTGWVHMFLGLAIAMAPAGGWVGVSGTVTAPLIVLCLAVALWIGAFDAMYGAQDEEFDRSQGLHSLAVSYGAAGAFRIAVAAHIICIACFAAVGFMMHLSALYFVGVFIAAATLCYQHRIVSPTDFSRVTQRYFMRNGIVSVAIFACTWMSFYI</sequence>
<gene>
    <name evidence="11" type="primary">ubiA</name>
    <name evidence="11" type="ORF">ERS852385_00106</name>
</gene>
<organism evidence="11 12">
    <name type="scientific">Mitsuokella jalaludinii</name>
    <dbReference type="NCBI Taxonomy" id="187979"/>
    <lineage>
        <taxon>Bacteria</taxon>
        <taxon>Bacillati</taxon>
        <taxon>Bacillota</taxon>
        <taxon>Negativicutes</taxon>
        <taxon>Selenomonadales</taxon>
        <taxon>Selenomonadaceae</taxon>
        <taxon>Mitsuokella</taxon>
    </lineage>
</organism>
<dbReference type="GO" id="GO:0008412">
    <property type="term" value="F:4-hydroxybenzoate polyprenyltransferase activity"/>
    <property type="evidence" value="ECO:0007669"/>
    <property type="project" value="UniProtKB-EC"/>
</dbReference>
<keyword evidence="4" id="KW-1003">Cell membrane</keyword>
<dbReference type="GO" id="GO:0006744">
    <property type="term" value="P:ubiquinone biosynthetic process"/>
    <property type="evidence" value="ECO:0007669"/>
    <property type="project" value="TreeGrafter"/>
</dbReference>
<dbReference type="CDD" id="cd13959">
    <property type="entry name" value="PT_UbiA_COQ2"/>
    <property type="match status" value="1"/>
</dbReference>
<dbReference type="InterPro" id="IPR006371">
    <property type="entry name" value="Polyprenyltransferase_UbiA-li"/>
</dbReference>
<dbReference type="eggNOG" id="COG0382">
    <property type="taxonomic scope" value="Bacteria"/>
</dbReference>
<dbReference type="GeneID" id="83709789"/>
<dbReference type="InterPro" id="IPR044878">
    <property type="entry name" value="UbiA_sf"/>
</dbReference>
<feature type="transmembrane region" description="Helical" evidence="10">
    <location>
        <begin position="158"/>
        <end position="178"/>
    </location>
</feature>
<dbReference type="NCBIfam" id="TIGR01475">
    <property type="entry name" value="ubiA_other"/>
    <property type="match status" value="1"/>
</dbReference>
<feature type="transmembrane region" description="Helical" evidence="10">
    <location>
        <begin position="108"/>
        <end position="125"/>
    </location>
</feature>
<dbReference type="PANTHER" id="PTHR11048:SF28">
    <property type="entry name" value="4-HYDROXYBENZOATE POLYPRENYLTRANSFERASE, MITOCHONDRIAL"/>
    <property type="match status" value="1"/>
</dbReference>
<keyword evidence="7 10" id="KW-1133">Transmembrane helix</keyword>
<keyword evidence="5 11" id="KW-0808">Transferase</keyword>
<evidence type="ECO:0000256" key="2">
    <source>
        <dbReference type="ARBA" id="ARBA00004141"/>
    </source>
</evidence>
<keyword evidence="12" id="KW-1185">Reference proteome</keyword>
<evidence type="ECO:0000256" key="6">
    <source>
        <dbReference type="ARBA" id="ARBA00022692"/>
    </source>
</evidence>
<evidence type="ECO:0000256" key="4">
    <source>
        <dbReference type="ARBA" id="ARBA00022519"/>
    </source>
</evidence>
<feature type="transmembrane region" description="Helical" evidence="10">
    <location>
        <begin position="82"/>
        <end position="102"/>
    </location>
</feature>
<evidence type="ECO:0000256" key="10">
    <source>
        <dbReference type="SAM" id="Phobius"/>
    </source>
</evidence>
<evidence type="ECO:0000256" key="8">
    <source>
        <dbReference type="ARBA" id="ARBA00023136"/>
    </source>
</evidence>
<evidence type="ECO:0000256" key="5">
    <source>
        <dbReference type="ARBA" id="ARBA00022679"/>
    </source>
</evidence>
<evidence type="ECO:0000256" key="1">
    <source>
        <dbReference type="ARBA" id="ARBA00001946"/>
    </source>
</evidence>
<keyword evidence="6 10" id="KW-0812">Transmembrane</keyword>
<comment type="subcellular location">
    <subcellularLocation>
        <location evidence="2">Membrane</location>
        <topology evidence="2">Multi-pass membrane protein</topology>
    </subcellularLocation>
</comment>
<evidence type="ECO:0000256" key="9">
    <source>
        <dbReference type="ARBA" id="ARBA00034524"/>
    </source>
</evidence>
<proteinExistence type="inferred from homology"/>
<keyword evidence="4" id="KW-0997">Cell inner membrane</keyword>
<evidence type="ECO:0000313" key="11">
    <source>
        <dbReference type="EMBL" id="CUN35529.1"/>
    </source>
</evidence>
<reference evidence="11 12" key="1">
    <citation type="submission" date="2015-09" db="EMBL/GenBank/DDBJ databases">
        <authorList>
            <consortium name="Pathogen Informatics"/>
        </authorList>
    </citation>
    <scope>NUCLEOTIDE SEQUENCE [LARGE SCALE GENOMIC DNA]</scope>
    <source>
        <strain evidence="11 12">2789STDY5608828</strain>
    </source>
</reference>
<dbReference type="OrthoDB" id="9782418at2"/>
<feature type="transmembrane region" description="Helical" evidence="10">
    <location>
        <begin position="132"/>
        <end position="152"/>
    </location>
</feature>
<dbReference type="FunFam" id="1.10.357.140:FF:000008">
    <property type="entry name" value="4-hydroxybenzoate octaprenyltransferase"/>
    <property type="match status" value="1"/>
</dbReference>
<keyword evidence="8 10" id="KW-0472">Membrane</keyword>
<evidence type="ECO:0000313" key="12">
    <source>
        <dbReference type="Proteomes" id="UP000095546"/>
    </source>
</evidence>